<dbReference type="EMBL" id="JBJQND010000007">
    <property type="protein sequence ID" value="KAL3870893.1"/>
    <property type="molecule type" value="Genomic_DNA"/>
</dbReference>
<dbReference type="CDD" id="cd00037">
    <property type="entry name" value="CLECT"/>
    <property type="match status" value="1"/>
</dbReference>
<dbReference type="InterPro" id="IPR050801">
    <property type="entry name" value="Ca-Dep_Lectins_ImmuneDev"/>
</dbReference>
<evidence type="ECO:0000256" key="1">
    <source>
        <dbReference type="SAM" id="Phobius"/>
    </source>
</evidence>
<keyword evidence="1" id="KW-1133">Transmembrane helix</keyword>
<keyword evidence="1" id="KW-0472">Membrane</keyword>
<gene>
    <name evidence="3" type="ORF">ACJMK2_038924</name>
</gene>
<proteinExistence type="predicted"/>
<dbReference type="InterPro" id="IPR001304">
    <property type="entry name" value="C-type_lectin-like"/>
</dbReference>
<reference evidence="3 4" key="1">
    <citation type="submission" date="2024-11" db="EMBL/GenBank/DDBJ databases">
        <title>Chromosome-level genome assembly of the freshwater bivalve Anodonta woodiana.</title>
        <authorList>
            <person name="Chen X."/>
        </authorList>
    </citation>
    <scope>NUCLEOTIDE SEQUENCE [LARGE SCALE GENOMIC DNA]</scope>
    <source>
        <strain evidence="3">MN2024</strain>
        <tissue evidence="3">Gills</tissue>
    </source>
</reference>
<evidence type="ECO:0000259" key="2">
    <source>
        <dbReference type="PROSITE" id="PS50041"/>
    </source>
</evidence>
<dbReference type="SUPFAM" id="SSF56436">
    <property type="entry name" value="C-type lectin-like"/>
    <property type="match status" value="1"/>
</dbReference>
<protein>
    <recommendedName>
        <fullName evidence="2">C-type lectin domain-containing protein</fullName>
    </recommendedName>
</protein>
<dbReference type="SMART" id="SM00034">
    <property type="entry name" value="CLECT"/>
    <property type="match status" value="1"/>
</dbReference>
<dbReference type="Gene3D" id="3.10.100.10">
    <property type="entry name" value="Mannose-Binding Protein A, subunit A"/>
    <property type="match status" value="1"/>
</dbReference>
<name>A0ABD3WDN4_SINWO</name>
<sequence>MKFPIVLLVLGLLSNSRITNFAHGSYVNPPPPVPLPVPIVPYAPQGLSAGFLGFGSIFGVLAILFLVSILPALLRPKHVTPACPTGYYLYSTACGRFCYRYESNDCKSWSSARATCIAEGGDLLVPSECYYKFFKDNAQQNEGNCTNVWLGGSTTTPGYNFTSVRGEPIPDNFSFWNTGQPDPARETESCLEMRKEFNNYRMNNYDCSVQQGFICQKFV</sequence>
<keyword evidence="4" id="KW-1185">Reference proteome</keyword>
<dbReference type="InterPro" id="IPR016186">
    <property type="entry name" value="C-type_lectin-like/link_sf"/>
</dbReference>
<accession>A0ABD3WDN4</accession>
<dbReference type="PROSITE" id="PS50041">
    <property type="entry name" value="C_TYPE_LECTIN_2"/>
    <property type="match status" value="1"/>
</dbReference>
<dbReference type="InterPro" id="IPR016187">
    <property type="entry name" value="CTDL_fold"/>
</dbReference>
<comment type="caution">
    <text evidence="3">The sequence shown here is derived from an EMBL/GenBank/DDBJ whole genome shotgun (WGS) entry which is preliminary data.</text>
</comment>
<feature type="domain" description="C-type lectin" evidence="2">
    <location>
        <begin position="94"/>
        <end position="216"/>
    </location>
</feature>
<evidence type="ECO:0000313" key="4">
    <source>
        <dbReference type="Proteomes" id="UP001634394"/>
    </source>
</evidence>
<dbReference type="PANTHER" id="PTHR22801:SF63">
    <property type="entry name" value="C-TYPE LECTIN DOMAIN-CONTAINING PROTEIN"/>
    <property type="match status" value="1"/>
</dbReference>
<dbReference type="Pfam" id="PF00059">
    <property type="entry name" value="Lectin_C"/>
    <property type="match status" value="1"/>
</dbReference>
<dbReference type="AlphaFoldDB" id="A0ABD3WDN4"/>
<organism evidence="3 4">
    <name type="scientific">Sinanodonta woodiana</name>
    <name type="common">Chinese pond mussel</name>
    <name type="synonym">Anodonta woodiana</name>
    <dbReference type="NCBI Taxonomy" id="1069815"/>
    <lineage>
        <taxon>Eukaryota</taxon>
        <taxon>Metazoa</taxon>
        <taxon>Spiralia</taxon>
        <taxon>Lophotrochozoa</taxon>
        <taxon>Mollusca</taxon>
        <taxon>Bivalvia</taxon>
        <taxon>Autobranchia</taxon>
        <taxon>Heteroconchia</taxon>
        <taxon>Palaeoheterodonta</taxon>
        <taxon>Unionida</taxon>
        <taxon>Unionoidea</taxon>
        <taxon>Unionidae</taxon>
        <taxon>Unioninae</taxon>
        <taxon>Sinanodonta</taxon>
    </lineage>
</organism>
<dbReference type="PANTHER" id="PTHR22801">
    <property type="entry name" value="LITHOSTATHINE"/>
    <property type="match status" value="1"/>
</dbReference>
<keyword evidence="1" id="KW-0812">Transmembrane</keyword>
<feature type="transmembrane region" description="Helical" evidence="1">
    <location>
        <begin position="48"/>
        <end position="70"/>
    </location>
</feature>
<evidence type="ECO:0000313" key="3">
    <source>
        <dbReference type="EMBL" id="KAL3870893.1"/>
    </source>
</evidence>
<dbReference type="Proteomes" id="UP001634394">
    <property type="component" value="Unassembled WGS sequence"/>
</dbReference>